<keyword evidence="8" id="KW-0969">Cilium</keyword>
<accession>A0ABW0GRA7</accession>
<evidence type="ECO:0000256" key="3">
    <source>
        <dbReference type="ARBA" id="ARBA00023054"/>
    </source>
</evidence>
<evidence type="ECO:0000313" key="9">
    <source>
        <dbReference type="Proteomes" id="UP001596122"/>
    </source>
</evidence>
<dbReference type="PANTHER" id="PTHR30288:SF0">
    <property type="entry name" value="FLAGELLAR HOOK-ASSOCIATED PROTEIN 2"/>
    <property type="match status" value="1"/>
</dbReference>
<feature type="domain" description="Flagellar hook-associated protein 2 C-terminal" evidence="7">
    <location>
        <begin position="204"/>
        <end position="426"/>
    </location>
</feature>
<comment type="caution">
    <text evidence="8">The sequence shown here is derived from an EMBL/GenBank/DDBJ whole genome shotgun (WGS) entry which is preliminary data.</text>
</comment>
<dbReference type="EMBL" id="JBHSLD010000009">
    <property type="protein sequence ID" value="MFC5381496.1"/>
    <property type="molecule type" value="Genomic_DNA"/>
</dbReference>
<comment type="subcellular location">
    <subcellularLocation>
        <location evidence="5">Secreted</location>
    </subcellularLocation>
    <subcellularLocation>
        <location evidence="5">Bacterial flagellum</location>
    </subcellularLocation>
</comment>
<evidence type="ECO:0000259" key="7">
    <source>
        <dbReference type="Pfam" id="PF07195"/>
    </source>
</evidence>
<dbReference type="InterPro" id="IPR040026">
    <property type="entry name" value="FliD"/>
</dbReference>
<evidence type="ECO:0000256" key="5">
    <source>
        <dbReference type="RuleBase" id="RU362066"/>
    </source>
</evidence>
<comment type="subunit">
    <text evidence="2 5">Homopentamer.</text>
</comment>
<proteinExistence type="inferred from homology"/>
<dbReference type="Pfam" id="PF07195">
    <property type="entry name" value="FliD_C"/>
    <property type="match status" value="1"/>
</dbReference>
<organism evidence="8 9">
    <name type="scientific">Aquipuribacter nitratireducens</name>
    <dbReference type="NCBI Taxonomy" id="650104"/>
    <lineage>
        <taxon>Bacteria</taxon>
        <taxon>Bacillati</taxon>
        <taxon>Actinomycetota</taxon>
        <taxon>Actinomycetes</taxon>
        <taxon>Micrococcales</taxon>
        <taxon>Intrasporangiaceae</taxon>
        <taxon>Aquipuribacter</taxon>
    </lineage>
</organism>
<dbReference type="RefSeq" id="WP_340269380.1">
    <property type="nucleotide sequence ID" value="NZ_JBBEOG010000004.1"/>
</dbReference>
<keyword evidence="5" id="KW-0964">Secreted</keyword>
<evidence type="ECO:0000259" key="6">
    <source>
        <dbReference type="Pfam" id="PF02465"/>
    </source>
</evidence>
<keyword evidence="3" id="KW-0175">Coiled coil</keyword>
<protein>
    <recommendedName>
        <fullName evidence="5">Flagellar hook-associated protein 2</fullName>
        <shortName evidence="5">HAP2</shortName>
    </recommendedName>
    <alternativeName>
        <fullName evidence="5">Flagellar cap protein</fullName>
    </alternativeName>
</protein>
<keyword evidence="9" id="KW-1185">Reference proteome</keyword>
<evidence type="ECO:0000256" key="1">
    <source>
        <dbReference type="ARBA" id="ARBA00009764"/>
    </source>
</evidence>
<keyword evidence="8" id="KW-0966">Cell projection</keyword>
<keyword evidence="4 5" id="KW-0975">Bacterial flagellum</keyword>
<gene>
    <name evidence="8" type="primary">fliD</name>
    <name evidence="8" type="ORF">ACFPJ6_11895</name>
</gene>
<evidence type="ECO:0000256" key="2">
    <source>
        <dbReference type="ARBA" id="ARBA00011255"/>
    </source>
</evidence>
<name>A0ABW0GRA7_9MICO</name>
<dbReference type="InterPro" id="IPR010809">
    <property type="entry name" value="FliD_C"/>
</dbReference>
<comment type="similarity">
    <text evidence="1 5">Belongs to the FliD family.</text>
</comment>
<evidence type="ECO:0000256" key="4">
    <source>
        <dbReference type="ARBA" id="ARBA00023143"/>
    </source>
</evidence>
<sequence length="447" mass="45486">MSSFAVDGLVSGLDTTALIGQLMQIERIPRNRLQNQVTQQTSTITAYQAVASALKKLDDAARALTDTRTWTGVTASVTGDALAATAKPGAPTAPVDVWVEQLATATAFTTQAAYRLEDQVVPAPTIDVTRADGTLVSLQPASGSLQDVMSAINSADGLGVRAVAVRVSTDTYRLQIVSTTTGAAGGPTSITGFAAGDLVRAAGQDAQYRVGSTDGTGGIVATSPSNSIIDLVTGVDATLRRPGAASIALAADTPTTVSAVEALVTAANDAIAVLKKQTATDPNASSRGPLASDTQVRALTGRIVQAVTDALGGASAATVGLQSTRDGTLVLDKETLGSALAADPAAVRGLLAPADGGPGVVARLRAVVDAATNAGSGFITTAIQGRETTKRDLQTQIDSWDRRLELRKATLQRQFSALEVSLGRLNSQSSWLAGQLAGLNAGLGRDS</sequence>
<reference evidence="9" key="1">
    <citation type="journal article" date="2019" name="Int. J. Syst. Evol. Microbiol.">
        <title>The Global Catalogue of Microorganisms (GCM) 10K type strain sequencing project: providing services to taxonomists for standard genome sequencing and annotation.</title>
        <authorList>
            <consortium name="The Broad Institute Genomics Platform"/>
            <consortium name="The Broad Institute Genome Sequencing Center for Infectious Disease"/>
            <person name="Wu L."/>
            <person name="Ma J."/>
        </authorList>
    </citation>
    <scope>NUCLEOTIDE SEQUENCE [LARGE SCALE GENOMIC DNA]</scope>
    <source>
        <strain evidence="9">CCUG 43114</strain>
    </source>
</reference>
<dbReference type="Pfam" id="PF02465">
    <property type="entry name" value="FliD_N"/>
    <property type="match status" value="1"/>
</dbReference>
<comment type="function">
    <text evidence="5">Required for morphogenesis and for the elongation of the flagellar filament by facilitating polymerization of the flagellin monomers at the tip of growing filament. Forms a capping structure, which prevents flagellin subunits (transported through the central channel of the flagellum) from leaking out without polymerization at the distal end.</text>
</comment>
<feature type="domain" description="Flagellar hook-associated protein 2 N-terminal" evidence="6">
    <location>
        <begin position="11"/>
        <end position="105"/>
    </location>
</feature>
<evidence type="ECO:0000313" key="8">
    <source>
        <dbReference type="EMBL" id="MFC5381496.1"/>
    </source>
</evidence>
<keyword evidence="8" id="KW-0282">Flagellum</keyword>
<dbReference type="PANTHER" id="PTHR30288">
    <property type="entry name" value="FLAGELLAR CAP/ASSEMBLY PROTEIN FLID"/>
    <property type="match status" value="1"/>
</dbReference>
<dbReference type="InterPro" id="IPR003481">
    <property type="entry name" value="FliD_N"/>
</dbReference>
<dbReference type="Proteomes" id="UP001596122">
    <property type="component" value="Unassembled WGS sequence"/>
</dbReference>